<dbReference type="Gene3D" id="1.10.630.10">
    <property type="entry name" value="Cytochrome P450"/>
    <property type="match status" value="1"/>
</dbReference>
<evidence type="ECO:0000256" key="6">
    <source>
        <dbReference type="ARBA" id="ARBA00023002"/>
    </source>
</evidence>
<keyword evidence="10" id="KW-0472">Membrane</keyword>
<dbReference type="InterPro" id="IPR001128">
    <property type="entry name" value="Cyt_P450"/>
</dbReference>
<keyword evidence="8 9" id="KW-0503">Monooxygenase</keyword>
<evidence type="ECO:0000256" key="10">
    <source>
        <dbReference type="SAM" id="Phobius"/>
    </source>
</evidence>
<gene>
    <name evidence="11" type="ORF">CHILSU_LOCUS8675</name>
</gene>
<comment type="cofactor">
    <cofactor evidence="1">
        <name>heme</name>
        <dbReference type="ChEBI" id="CHEBI:30413"/>
    </cofactor>
</comment>
<dbReference type="EMBL" id="OU963897">
    <property type="protein sequence ID" value="CAH0405315.1"/>
    <property type="molecule type" value="Genomic_DNA"/>
</dbReference>
<sequence length="502" mass="57890">MIVYFLYIVIFLCCVHVVFNYNGKARALKRIPGFRDRFIVGNALELLLSPVDLMQLPRKSAKKFGKIFRFWSFPIGAVVIYDPEDIEKVLQSMKHNEKALIYRILQPWLKDGLLLSNGLKWQQRRKILTPSFHFNILKQFLVTLEENSARLVKDLEGKVEQEIDIVPLISEFTLNSICETSMGTKLSDETSSAALSYKNAIYELGKKFVDRFTKVHYNIDFIFALSSIGRQQKRYLEIVHDFTKRVIKDRKEYIETFGIDIDEMNVSDEDIFFKSKRKTAMLDLLISAQNKGLIDDNGVQEEVDTFMFEGHDTTAAALAFCLMSIANDKGIQERLFSELDGIFGDSSQPATMDDLSRMQYLECCIKESLRLYPPVHLMGRTLGETVTLSDYVVEKGTYILILIYDMHRREDLFKDALKYNPDRFLPENSIGRHPFSFIPFSAGPRNCIGQKFAMLEMKSSLSAILRRYRLEPVTGHGDIEITADVVLRTSHPILVKFVRREK</sequence>
<name>A0ABN8B9J3_CHISP</name>
<keyword evidence="10" id="KW-1133">Transmembrane helix</keyword>
<keyword evidence="7 9" id="KW-0408">Iron</keyword>
<dbReference type="InterPro" id="IPR002401">
    <property type="entry name" value="Cyt_P450_E_grp-I"/>
</dbReference>
<keyword evidence="12" id="KW-1185">Reference proteome</keyword>
<comment type="function">
    <text evidence="2">May be involved in the metabolism of insect hormones and in the breakdown of synthetic insecticides.</text>
</comment>
<dbReference type="PRINTS" id="PR00463">
    <property type="entry name" value="EP450I"/>
</dbReference>
<evidence type="ECO:0000313" key="11">
    <source>
        <dbReference type="EMBL" id="CAH0405315.1"/>
    </source>
</evidence>
<comment type="similarity">
    <text evidence="3 9">Belongs to the cytochrome P450 family.</text>
</comment>
<dbReference type="InterPro" id="IPR017972">
    <property type="entry name" value="Cyt_P450_CS"/>
</dbReference>
<reference evidence="11" key="1">
    <citation type="submission" date="2021-12" db="EMBL/GenBank/DDBJ databases">
        <authorList>
            <person name="King R."/>
        </authorList>
    </citation>
    <scope>NUCLEOTIDE SEQUENCE</scope>
</reference>
<organism evidence="11 12">
    <name type="scientific">Chilo suppressalis</name>
    <name type="common">Asiatic rice borer moth</name>
    <dbReference type="NCBI Taxonomy" id="168631"/>
    <lineage>
        <taxon>Eukaryota</taxon>
        <taxon>Metazoa</taxon>
        <taxon>Ecdysozoa</taxon>
        <taxon>Arthropoda</taxon>
        <taxon>Hexapoda</taxon>
        <taxon>Insecta</taxon>
        <taxon>Pterygota</taxon>
        <taxon>Neoptera</taxon>
        <taxon>Endopterygota</taxon>
        <taxon>Lepidoptera</taxon>
        <taxon>Glossata</taxon>
        <taxon>Ditrysia</taxon>
        <taxon>Pyraloidea</taxon>
        <taxon>Crambidae</taxon>
        <taxon>Crambinae</taxon>
        <taxon>Chilo</taxon>
    </lineage>
</organism>
<evidence type="ECO:0000256" key="4">
    <source>
        <dbReference type="ARBA" id="ARBA00022617"/>
    </source>
</evidence>
<accession>A0ABN8B9J3</accession>
<proteinExistence type="inferred from homology"/>
<dbReference type="PROSITE" id="PS00086">
    <property type="entry name" value="CYTOCHROME_P450"/>
    <property type="match status" value="1"/>
</dbReference>
<protein>
    <recommendedName>
        <fullName evidence="13">Cytochrome P450</fullName>
    </recommendedName>
</protein>
<evidence type="ECO:0000256" key="3">
    <source>
        <dbReference type="ARBA" id="ARBA00010617"/>
    </source>
</evidence>
<dbReference type="PANTHER" id="PTHR24291:SF105">
    <property type="entry name" value="CYTOCHROME P450 4P1-RELATED"/>
    <property type="match status" value="1"/>
</dbReference>
<dbReference type="PRINTS" id="PR00385">
    <property type="entry name" value="P450"/>
</dbReference>
<dbReference type="InterPro" id="IPR036396">
    <property type="entry name" value="Cyt_P450_sf"/>
</dbReference>
<dbReference type="SUPFAM" id="SSF48264">
    <property type="entry name" value="Cytochrome P450"/>
    <property type="match status" value="1"/>
</dbReference>
<evidence type="ECO:0008006" key="13">
    <source>
        <dbReference type="Google" id="ProtNLM"/>
    </source>
</evidence>
<evidence type="ECO:0000256" key="2">
    <source>
        <dbReference type="ARBA" id="ARBA00003690"/>
    </source>
</evidence>
<keyword evidence="6 9" id="KW-0560">Oxidoreductase</keyword>
<keyword evidence="10" id="KW-0812">Transmembrane</keyword>
<keyword evidence="5 9" id="KW-0479">Metal-binding</keyword>
<dbReference type="Pfam" id="PF00067">
    <property type="entry name" value="p450"/>
    <property type="match status" value="1"/>
</dbReference>
<dbReference type="InterPro" id="IPR050196">
    <property type="entry name" value="Cytochrome_P450_Monoox"/>
</dbReference>
<evidence type="ECO:0000313" key="12">
    <source>
        <dbReference type="Proteomes" id="UP001153292"/>
    </source>
</evidence>
<dbReference type="PANTHER" id="PTHR24291">
    <property type="entry name" value="CYTOCHROME P450 FAMILY 4"/>
    <property type="match status" value="1"/>
</dbReference>
<dbReference type="CDD" id="cd20628">
    <property type="entry name" value="CYP4"/>
    <property type="match status" value="1"/>
</dbReference>
<evidence type="ECO:0000256" key="1">
    <source>
        <dbReference type="ARBA" id="ARBA00001971"/>
    </source>
</evidence>
<dbReference type="Proteomes" id="UP001153292">
    <property type="component" value="Chromosome 4"/>
</dbReference>
<keyword evidence="4 9" id="KW-0349">Heme</keyword>
<evidence type="ECO:0000256" key="9">
    <source>
        <dbReference type="RuleBase" id="RU000461"/>
    </source>
</evidence>
<evidence type="ECO:0000256" key="7">
    <source>
        <dbReference type="ARBA" id="ARBA00023004"/>
    </source>
</evidence>
<feature type="transmembrane region" description="Helical" evidence="10">
    <location>
        <begin position="6"/>
        <end position="23"/>
    </location>
</feature>
<evidence type="ECO:0000256" key="5">
    <source>
        <dbReference type="ARBA" id="ARBA00022723"/>
    </source>
</evidence>
<evidence type="ECO:0000256" key="8">
    <source>
        <dbReference type="ARBA" id="ARBA00023033"/>
    </source>
</evidence>